<sequence>MPPSASARDCDAASDVSSWVCVPNSGFSVFVAGTMLKAKVGQAFEYLQAKDLRKGAQIVASDDQTLLEVLDGPEVQSSDEIVELWTGDRLLRVDRQQQFLVATDEEAAATSQASPAEKLHPGDWIKVNGRFTRLVGVDIRAPAEKVPAVRLDLSPSLPAATFSLALSEKDPFVATV</sequence>
<evidence type="ECO:0000313" key="2">
    <source>
        <dbReference type="Proteomes" id="UP000649617"/>
    </source>
</evidence>
<dbReference type="OrthoDB" id="408152at2759"/>
<dbReference type="Proteomes" id="UP000649617">
    <property type="component" value="Unassembled WGS sequence"/>
</dbReference>
<name>A0A812SNH7_SYMPI</name>
<gene>
    <name evidence="1" type="ORF">SPIL2461_LOCUS12351</name>
</gene>
<dbReference type="EMBL" id="CAJNIZ010025335">
    <property type="protein sequence ID" value="CAE7483096.1"/>
    <property type="molecule type" value="Genomic_DNA"/>
</dbReference>
<organism evidence="1 2">
    <name type="scientific">Symbiodinium pilosum</name>
    <name type="common">Dinoflagellate</name>
    <dbReference type="NCBI Taxonomy" id="2952"/>
    <lineage>
        <taxon>Eukaryota</taxon>
        <taxon>Sar</taxon>
        <taxon>Alveolata</taxon>
        <taxon>Dinophyceae</taxon>
        <taxon>Suessiales</taxon>
        <taxon>Symbiodiniaceae</taxon>
        <taxon>Symbiodinium</taxon>
    </lineage>
</organism>
<accession>A0A812SNH7</accession>
<dbReference type="AlphaFoldDB" id="A0A812SNH7"/>
<reference evidence="1" key="1">
    <citation type="submission" date="2021-02" db="EMBL/GenBank/DDBJ databases">
        <authorList>
            <person name="Dougan E. K."/>
            <person name="Rhodes N."/>
            <person name="Thang M."/>
            <person name="Chan C."/>
        </authorList>
    </citation>
    <scope>NUCLEOTIDE SEQUENCE</scope>
</reference>
<evidence type="ECO:0000313" key="1">
    <source>
        <dbReference type="EMBL" id="CAE7483096.1"/>
    </source>
</evidence>
<proteinExistence type="predicted"/>
<comment type="caution">
    <text evidence="1">The sequence shown here is derived from an EMBL/GenBank/DDBJ whole genome shotgun (WGS) entry which is preliminary data.</text>
</comment>
<protein>
    <submittedName>
        <fullName evidence="1">Uncharacterized protein</fullName>
    </submittedName>
</protein>
<keyword evidence="2" id="KW-1185">Reference proteome</keyword>